<comment type="caution">
    <text evidence="11">The sequence shown here is derived from an EMBL/GenBank/DDBJ whole genome shotgun (WGS) entry which is preliminary data.</text>
</comment>
<evidence type="ECO:0000256" key="5">
    <source>
        <dbReference type="ARBA" id="ARBA00023136"/>
    </source>
</evidence>
<organism evidence="11 12">
    <name type="scientific">Solea senegalensis</name>
    <name type="common">Senegalese sole</name>
    <dbReference type="NCBI Taxonomy" id="28829"/>
    <lineage>
        <taxon>Eukaryota</taxon>
        <taxon>Metazoa</taxon>
        <taxon>Chordata</taxon>
        <taxon>Craniata</taxon>
        <taxon>Vertebrata</taxon>
        <taxon>Euteleostomi</taxon>
        <taxon>Actinopterygii</taxon>
        <taxon>Neopterygii</taxon>
        <taxon>Teleostei</taxon>
        <taxon>Neoteleostei</taxon>
        <taxon>Acanthomorphata</taxon>
        <taxon>Carangaria</taxon>
        <taxon>Pleuronectiformes</taxon>
        <taxon>Pleuronectoidei</taxon>
        <taxon>Soleidae</taxon>
        <taxon>Solea</taxon>
    </lineage>
</organism>
<feature type="domain" description="UPAR/Ly6" evidence="10">
    <location>
        <begin position="21"/>
        <end position="102"/>
    </location>
</feature>
<keyword evidence="5" id="KW-0472">Membrane</keyword>
<evidence type="ECO:0000256" key="1">
    <source>
        <dbReference type="ARBA" id="ARBA00004609"/>
    </source>
</evidence>
<proteinExistence type="predicted"/>
<gene>
    <name evidence="11" type="ORF">JOB18_026996</name>
</gene>
<dbReference type="PANTHER" id="PTHR47613">
    <property type="entry name" value="SPERM ACROSOME MEMBRANE-ASSOCIATED PROTEIN 4"/>
    <property type="match status" value="1"/>
</dbReference>
<evidence type="ECO:0000313" key="11">
    <source>
        <dbReference type="EMBL" id="KAG7500703.1"/>
    </source>
</evidence>
<dbReference type="AlphaFoldDB" id="A0AAV6R6A1"/>
<sequence>MNTFWKTVTVLISFIAAAQCLNCRQCPLGIFGKCLFGKDVTCNNGTEQCYTGEAQFNATGSLTLHTRGCLDSDLCGKTLTGSILGAAYTSNFKCCNTDQCNGASSVQISLSVALSAAMLASLWGTWEL</sequence>
<dbReference type="GO" id="GO:0035036">
    <property type="term" value="P:sperm-egg recognition"/>
    <property type="evidence" value="ECO:0007669"/>
    <property type="project" value="TreeGrafter"/>
</dbReference>
<evidence type="ECO:0000256" key="4">
    <source>
        <dbReference type="ARBA" id="ARBA00022729"/>
    </source>
</evidence>
<keyword evidence="6" id="KW-1015">Disulfide bond</keyword>
<feature type="chain" id="PRO_5043888082" description="UPAR/Ly6 domain-containing protein" evidence="9">
    <location>
        <begin position="21"/>
        <end position="128"/>
    </location>
</feature>
<dbReference type="Proteomes" id="UP000693946">
    <property type="component" value="Linkage Group LG20"/>
</dbReference>
<evidence type="ECO:0000259" key="10">
    <source>
        <dbReference type="Pfam" id="PF00021"/>
    </source>
</evidence>
<dbReference type="GO" id="GO:0005886">
    <property type="term" value="C:plasma membrane"/>
    <property type="evidence" value="ECO:0007669"/>
    <property type="project" value="UniProtKB-SubCell"/>
</dbReference>
<dbReference type="Pfam" id="PF00021">
    <property type="entry name" value="UPAR_LY6"/>
    <property type="match status" value="1"/>
</dbReference>
<reference evidence="11 12" key="1">
    <citation type="journal article" date="2021" name="Sci. Rep.">
        <title>Chromosome anchoring in Senegalese sole (Solea senegalensis) reveals sex-associated markers and genome rearrangements in flatfish.</title>
        <authorList>
            <person name="Guerrero-Cozar I."/>
            <person name="Gomez-Garrido J."/>
            <person name="Berbel C."/>
            <person name="Martinez-Blanch J.F."/>
            <person name="Alioto T."/>
            <person name="Claros M.G."/>
            <person name="Gagnaire P.A."/>
            <person name="Manchado M."/>
        </authorList>
    </citation>
    <scope>NUCLEOTIDE SEQUENCE [LARGE SCALE GENOMIC DNA]</scope>
    <source>
        <strain evidence="11">Sse05_10M</strain>
    </source>
</reference>
<keyword evidence="3" id="KW-0336">GPI-anchor</keyword>
<evidence type="ECO:0000256" key="3">
    <source>
        <dbReference type="ARBA" id="ARBA00022622"/>
    </source>
</evidence>
<dbReference type="InterPro" id="IPR016054">
    <property type="entry name" value="LY6_UPA_recep-like"/>
</dbReference>
<comment type="subcellular location">
    <subcellularLocation>
        <location evidence="1">Cell membrane</location>
        <topology evidence="1">Lipid-anchor</topology>
        <topology evidence="1">GPI-anchor</topology>
    </subcellularLocation>
</comment>
<keyword evidence="7" id="KW-0325">Glycoprotein</keyword>
<evidence type="ECO:0000256" key="6">
    <source>
        <dbReference type="ARBA" id="ARBA00023157"/>
    </source>
</evidence>
<evidence type="ECO:0000256" key="7">
    <source>
        <dbReference type="ARBA" id="ARBA00023180"/>
    </source>
</evidence>
<evidence type="ECO:0000256" key="2">
    <source>
        <dbReference type="ARBA" id="ARBA00022475"/>
    </source>
</evidence>
<evidence type="ECO:0000313" key="12">
    <source>
        <dbReference type="Proteomes" id="UP000693946"/>
    </source>
</evidence>
<dbReference type="GO" id="GO:0098552">
    <property type="term" value="C:side of membrane"/>
    <property type="evidence" value="ECO:0007669"/>
    <property type="project" value="UniProtKB-KW"/>
</dbReference>
<feature type="signal peptide" evidence="9">
    <location>
        <begin position="1"/>
        <end position="20"/>
    </location>
</feature>
<protein>
    <recommendedName>
        <fullName evidence="10">UPAR/Ly6 domain-containing protein</fullName>
    </recommendedName>
</protein>
<keyword evidence="12" id="KW-1185">Reference proteome</keyword>
<dbReference type="EMBL" id="JAGKHQ010000013">
    <property type="protein sequence ID" value="KAG7500703.1"/>
    <property type="molecule type" value="Genomic_DNA"/>
</dbReference>
<dbReference type="InterPro" id="IPR046354">
    <property type="entry name" value="SPACA4/Bouncer"/>
</dbReference>
<dbReference type="PANTHER" id="PTHR47613:SF1">
    <property type="entry name" value="SPERM ACROSOME MEMBRANE-ASSOCIATED PROTEIN 4"/>
    <property type="match status" value="1"/>
</dbReference>
<keyword evidence="8" id="KW-0449">Lipoprotein</keyword>
<evidence type="ECO:0000256" key="9">
    <source>
        <dbReference type="SAM" id="SignalP"/>
    </source>
</evidence>
<dbReference type="CDD" id="cd00117">
    <property type="entry name" value="TFP"/>
    <property type="match status" value="1"/>
</dbReference>
<accession>A0AAV6R6A1</accession>
<keyword evidence="2" id="KW-1003">Cell membrane</keyword>
<name>A0AAV6R6A1_SOLSE</name>
<evidence type="ECO:0000256" key="8">
    <source>
        <dbReference type="ARBA" id="ARBA00023288"/>
    </source>
</evidence>
<keyword evidence="4 9" id="KW-0732">Signal</keyword>